<dbReference type="GO" id="GO:0033499">
    <property type="term" value="P:galactose catabolic process via UDP-galactose, Leloir pathway"/>
    <property type="evidence" value="ECO:0007669"/>
    <property type="project" value="TreeGrafter"/>
</dbReference>
<dbReference type="CDD" id="cd05247">
    <property type="entry name" value="UDP_G4E_1_SDR_e"/>
    <property type="match status" value="1"/>
</dbReference>
<evidence type="ECO:0000256" key="5">
    <source>
        <dbReference type="ARBA" id="ARBA00023277"/>
    </source>
</evidence>
<keyword evidence="3" id="KW-0520">NAD</keyword>
<dbReference type="InterPro" id="IPR001509">
    <property type="entry name" value="Epimerase_deHydtase"/>
</dbReference>
<proteinExistence type="inferred from homology"/>
<feature type="domain" description="NAD-dependent epimerase/dehydratase" evidence="6">
    <location>
        <begin position="4"/>
        <end position="252"/>
    </location>
</feature>
<dbReference type="InterPro" id="IPR005886">
    <property type="entry name" value="UDP_G4E"/>
</dbReference>
<dbReference type="EMBL" id="UOGB01000171">
    <property type="protein sequence ID" value="VAX20132.1"/>
    <property type="molecule type" value="Genomic_DNA"/>
</dbReference>
<accession>A0A3B1BWG7</accession>
<dbReference type="PANTHER" id="PTHR43725">
    <property type="entry name" value="UDP-GLUCOSE 4-EPIMERASE"/>
    <property type="match status" value="1"/>
</dbReference>
<keyword evidence="5" id="KW-0119">Carbohydrate metabolism</keyword>
<dbReference type="NCBIfam" id="TIGR01179">
    <property type="entry name" value="galE"/>
    <property type="match status" value="1"/>
</dbReference>
<evidence type="ECO:0000256" key="2">
    <source>
        <dbReference type="ARBA" id="ARBA00007637"/>
    </source>
</evidence>
<evidence type="ECO:0000256" key="4">
    <source>
        <dbReference type="ARBA" id="ARBA00023235"/>
    </source>
</evidence>
<dbReference type="InterPro" id="IPR036291">
    <property type="entry name" value="NAD(P)-bd_dom_sf"/>
</dbReference>
<dbReference type="AlphaFoldDB" id="A0A3B1BWG7"/>
<evidence type="ECO:0000313" key="7">
    <source>
        <dbReference type="EMBL" id="VAX20132.1"/>
    </source>
</evidence>
<evidence type="ECO:0000256" key="3">
    <source>
        <dbReference type="ARBA" id="ARBA00023027"/>
    </source>
</evidence>
<dbReference type="Pfam" id="PF01370">
    <property type="entry name" value="Epimerase"/>
    <property type="match status" value="1"/>
</dbReference>
<organism evidence="7">
    <name type="scientific">hydrothermal vent metagenome</name>
    <dbReference type="NCBI Taxonomy" id="652676"/>
    <lineage>
        <taxon>unclassified sequences</taxon>
        <taxon>metagenomes</taxon>
        <taxon>ecological metagenomes</taxon>
    </lineage>
</organism>
<evidence type="ECO:0000256" key="1">
    <source>
        <dbReference type="ARBA" id="ARBA00001911"/>
    </source>
</evidence>
<dbReference type="EC" id="5.1.3.2" evidence="7"/>
<dbReference type="SUPFAM" id="SSF51735">
    <property type="entry name" value="NAD(P)-binding Rossmann-fold domains"/>
    <property type="match status" value="1"/>
</dbReference>
<protein>
    <submittedName>
        <fullName evidence="7">UDP-glucose 4-epimerase</fullName>
        <ecNumber evidence="7">5.1.3.2</ecNumber>
    </submittedName>
</protein>
<dbReference type="PANTHER" id="PTHR43725:SF53">
    <property type="entry name" value="UDP-ARABINOSE 4-EPIMERASE 1"/>
    <property type="match status" value="1"/>
</dbReference>
<comment type="cofactor">
    <cofactor evidence="1">
        <name>NAD(+)</name>
        <dbReference type="ChEBI" id="CHEBI:57540"/>
    </cofactor>
</comment>
<evidence type="ECO:0000259" key="6">
    <source>
        <dbReference type="Pfam" id="PF01370"/>
    </source>
</evidence>
<gene>
    <name evidence="7" type="ORF">MNBD_NITROSPINAE03-1302</name>
</gene>
<dbReference type="Gene3D" id="3.40.50.720">
    <property type="entry name" value="NAD(P)-binding Rossmann-like Domain"/>
    <property type="match status" value="1"/>
</dbReference>
<dbReference type="GO" id="GO:0003978">
    <property type="term" value="F:UDP-glucose 4-epimerase activity"/>
    <property type="evidence" value="ECO:0007669"/>
    <property type="project" value="UniProtKB-EC"/>
</dbReference>
<sequence>MKRALVTGGAGYVGSHTALTLKNLGWKVVIFDDLFRGHSQASVGDELIEGSLNDKELINKVMANNSFDAVLHFAALSYVGESTEKPAWYYRNNISGGLNLLEAMVNNGVSALVFSSTAATYGEPEEIPITEDHPKNPINPYGYSKLTFERMAIDIAQKENLRPVFLRYFNAAGADPGGGLGEDHTPETHLIPLVIDAALGRTDHITIFGADYPTDDGTCIRDYIHVTDLAEAHVKALDYIDKGGEPTAFNLGSEKGYSVRQVIEMVDKVSGLKTPVKEGERRIGDPSILVASAQKAKDLLGWNPQYSDLETIVRTAFDWRKKNPGGYA</sequence>
<comment type="similarity">
    <text evidence="2">Belongs to the NAD(P)-dependent epimerase/dehydratase family.</text>
</comment>
<reference evidence="7" key="1">
    <citation type="submission" date="2018-06" db="EMBL/GenBank/DDBJ databases">
        <authorList>
            <person name="Zhirakovskaya E."/>
        </authorList>
    </citation>
    <scope>NUCLEOTIDE SEQUENCE</scope>
</reference>
<name>A0A3B1BWG7_9ZZZZ</name>
<keyword evidence="4 7" id="KW-0413">Isomerase</keyword>
<dbReference type="Gene3D" id="3.90.25.10">
    <property type="entry name" value="UDP-galactose 4-epimerase, domain 1"/>
    <property type="match status" value="1"/>
</dbReference>